<dbReference type="KEGG" id="spaa:SPAPADRAFT_63462"/>
<dbReference type="InterPro" id="IPR020946">
    <property type="entry name" value="Flavin_mOase-like"/>
</dbReference>
<dbReference type="GeneID" id="18874765"/>
<dbReference type="OrthoDB" id="66881at2759"/>
<sequence length="340" mass="38795">SITMAIKSVAIIGAGPSGLISLDSLIKEQKFDLIRVFERRKEAGGCWIYDPQPPEPIKSFDKLSKGEIEIDEIPQVLPTYVPKSHTQRFMDTATYSYLESNVEATSMEFSQETFPNQASKLSKSKYGENTPFRHNSILKKFVTDLYKTRGYDDHIEFNCSVELVEKVNDKWRIVLRKFGKNQDYIWEEFFDAVIVASGHYDVPYVPSIPGLQEFSDLPSTTVIHSKAFRSREQFRNKKTIVVGASVSAMDSVQDIVDVVKKPAISSQKKTSGPHVYFGTEAFDHPHIQKRTQIVKIETETRTVYFDDDTTESDIDAIIFATGFIYKYPFLPNFNVSNHRV</sequence>
<dbReference type="PRINTS" id="PR00419">
    <property type="entry name" value="ADXRDTASE"/>
</dbReference>
<organism evidence="7">
    <name type="scientific">Spathaspora passalidarum (strain NRRL Y-27907 / 11-Y1)</name>
    <dbReference type="NCBI Taxonomy" id="619300"/>
    <lineage>
        <taxon>Eukaryota</taxon>
        <taxon>Fungi</taxon>
        <taxon>Dikarya</taxon>
        <taxon>Ascomycota</taxon>
        <taxon>Saccharomycotina</taxon>
        <taxon>Pichiomycetes</taxon>
        <taxon>Debaryomycetaceae</taxon>
        <taxon>Spathaspora</taxon>
    </lineage>
</organism>
<evidence type="ECO:0000256" key="1">
    <source>
        <dbReference type="ARBA" id="ARBA00009183"/>
    </source>
</evidence>
<dbReference type="GO" id="GO:0004499">
    <property type="term" value="F:N,N-dimethylaniline monooxygenase activity"/>
    <property type="evidence" value="ECO:0007669"/>
    <property type="project" value="InterPro"/>
</dbReference>
<evidence type="ECO:0000313" key="7">
    <source>
        <dbReference type="Proteomes" id="UP000000709"/>
    </source>
</evidence>
<dbReference type="InterPro" id="IPR036188">
    <property type="entry name" value="FAD/NAD-bd_sf"/>
</dbReference>
<evidence type="ECO:0000313" key="6">
    <source>
        <dbReference type="EMBL" id="EGW29844.1"/>
    </source>
</evidence>
<dbReference type="STRING" id="619300.G3AUY6"/>
<dbReference type="RefSeq" id="XP_007377610.1">
    <property type="nucleotide sequence ID" value="XM_007377548.1"/>
</dbReference>
<protein>
    <recommendedName>
        <fullName evidence="8">Thiol-specific monooxygenase</fullName>
    </recommendedName>
</protein>
<accession>G3AUY6</accession>
<dbReference type="InterPro" id="IPR000960">
    <property type="entry name" value="Flavin_mOase"/>
</dbReference>
<keyword evidence="7" id="KW-1185">Reference proteome</keyword>
<name>G3AUY6_SPAPN</name>
<dbReference type="GO" id="GO:0050660">
    <property type="term" value="F:flavin adenine dinucleotide binding"/>
    <property type="evidence" value="ECO:0007669"/>
    <property type="project" value="InterPro"/>
</dbReference>
<dbReference type="Proteomes" id="UP000000709">
    <property type="component" value="Unassembled WGS sequence"/>
</dbReference>
<keyword evidence="2" id="KW-0285">Flavoprotein</keyword>
<keyword evidence="5" id="KW-0560">Oxidoreductase</keyword>
<dbReference type="Gene3D" id="3.50.50.60">
    <property type="entry name" value="FAD/NAD(P)-binding domain"/>
    <property type="match status" value="2"/>
</dbReference>
<dbReference type="GO" id="GO:0050661">
    <property type="term" value="F:NADP binding"/>
    <property type="evidence" value="ECO:0007669"/>
    <property type="project" value="InterPro"/>
</dbReference>
<evidence type="ECO:0008006" key="8">
    <source>
        <dbReference type="Google" id="ProtNLM"/>
    </source>
</evidence>
<feature type="non-terminal residue" evidence="6">
    <location>
        <position position="340"/>
    </location>
</feature>
<dbReference type="HOGENOM" id="CLU_006909_5_0_1"/>
<keyword evidence="3" id="KW-0274">FAD</keyword>
<dbReference type="eggNOG" id="KOG1399">
    <property type="taxonomic scope" value="Eukaryota"/>
</dbReference>
<dbReference type="PANTHER" id="PTHR23023">
    <property type="entry name" value="DIMETHYLANILINE MONOOXYGENASE"/>
    <property type="match status" value="1"/>
</dbReference>
<dbReference type="SUPFAM" id="SSF51905">
    <property type="entry name" value="FAD/NAD(P)-binding domain"/>
    <property type="match status" value="1"/>
</dbReference>
<evidence type="ECO:0000256" key="2">
    <source>
        <dbReference type="ARBA" id="ARBA00022630"/>
    </source>
</evidence>
<evidence type="ECO:0000256" key="4">
    <source>
        <dbReference type="ARBA" id="ARBA00022857"/>
    </source>
</evidence>
<gene>
    <name evidence="6" type="ORF">SPAPADRAFT_63462</name>
</gene>
<feature type="non-terminal residue" evidence="6">
    <location>
        <position position="1"/>
    </location>
</feature>
<reference evidence="6 7" key="1">
    <citation type="journal article" date="2011" name="Proc. Natl. Acad. Sci. U.S.A.">
        <title>Comparative genomics of xylose-fermenting fungi for enhanced biofuel production.</title>
        <authorList>
            <person name="Wohlbach D.J."/>
            <person name="Kuo A."/>
            <person name="Sato T.K."/>
            <person name="Potts K.M."/>
            <person name="Salamov A.A."/>
            <person name="LaButti K.M."/>
            <person name="Sun H."/>
            <person name="Clum A."/>
            <person name="Pangilinan J.L."/>
            <person name="Lindquist E.A."/>
            <person name="Lucas S."/>
            <person name="Lapidus A."/>
            <person name="Jin M."/>
            <person name="Gunawan C."/>
            <person name="Balan V."/>
            <person name="Dale B.E."/>
            <person name="Jeffries T.W."/>
            <person name="Zinkel R."/>
            <person name="Barry K.W."/>
            <person name="Grigoriev I.V."/>
            <person name="Gasch A.P."/>
        </authorList>
    </citation>
    <scope>NUCLEOTIDE SEQUENCE [LARGE SCALE GENOMIC DNA]</scope>
    <source>
        <strain evidence="7">NRRL Y-27907 / 11-Y1</strain>
    </source>
</reference>
<proteinExistence type="inferred from homology"/>
<dbReference type="InterPro" id="IPR050346">
    <property type="entry name" value="FMO-like"/>
</dbReference>
<dbReference type="Pfam" id="PF00743">
    <property type="entry name" value="FMO-like"/>
    <property type="match status" value="2"/>
</dbReference>
<dbReference type="AlphaFoldDB" id="G3AUY6"/>
<evidence type="ECO:0000256" key="5">
    <source>
        <dbReference type="ARBA" id="ARBA00023002"/>
    </source>
</evidence>
<evidence type="ECO:0000256" key="3">
    <source>
        <dbReference type="ARBA" id="ARBA00022827"/>
    </source>
</evidence>
<comment type="similarity">
    <text evidence="1">Belongs to the FMO family.</text>
</comment>
<dbReference type="OMA" id="GRYNAYF"/>
<dbReference type="InParanoid" id="G3AUY6"/>
<keyword evidence="4" id="KW-0521">NADP</keyword>
<dbReference type="PIRSF" id="PIRSF000332">
    <property type="entry name" value="FMO"/>
    <property type="match status" value="1"/>
</dbReference>
<dbReference type="EMBL" id="GL996506">
    <property type="protein sequence ID" value="EGW29844.1"/>
    <property type="molecule type" value="Genomic_DNA"/>
</dbReference>